<organism evidence="2 3">
    <name type="scientific">Flavivirga aquatica</name>
    <dbReference type="NCBI Taxonomy" id="1849968"/>
    <lineage>
        <taxon>Bacteria</taxon>
        <taxon>Pseudomonadati</taxon>
        <taxon>Bacteroidota</taxon>
        <taxon>Flavobacteriia</taxon>
        <taxon>Flavobacteriales</taxon>
        <taxon>Flavobacteriaceae</taxon>
        <taxon>Flavivirga</taxon>
    </lineage>
</organism>
<keyword evidence="3" id="KW-1185">Reference proteome</keyword>
<feature type="transmembrane region" description="Helical" evidence="1">
    <location>
        <begin position="9"/>
        <end position="28"/>
    </location>
</feature>
<evidence type="ECO:0008006" key="4">
    <source>
        <dbReference type="Google" id="ProtNLM"/>
    </source>
</evidence>
<proteinExistence type="predicted"/>
<evidence type="ECO:0000313" key="3">
    <source>
        <dbReference type="Proteomes" id="UP000095713"/>
    </source>
</evidence>
<keyword evidence="1" id="KW-0812">Transmembrane</keyword>
<dbReference type="EMBL" id="MDJD01000054">
    <property type="protein sequence ID" value="OEJ99411.1"/>
    <property type="molecule type" value="Genomic_DNA"/>
</dbReference>
<dbReference type="OrthoDB" id="677174at2"/>
<protein>
    <recommendedName>
        <fullName evidence="4">Uroporphyrinogen decarboxylase</fullName>
    </recommendedName>
</protein>
<dbReference type="STRING" id="1849968.A8C32_06280"/>
<keyword evidence="1" id="KW-0472">Membrane</keyword>
<sequence length="81" mass="9199">MNQINWIEILGYVASLFIAISIMMNSIVKLRVVNLIGAFLLGIYGVFISSVPVILLNFFIVLTNIYFLYKNIKKKETGNKV</sequence>
<feature type="transmembrane region" description="Helical" evidence="1">
    <location>
        <begin position="34"/>
        <end position="67"/>
    </location>
</feature>
<gene>
    <name evidence="2" type="ORF">A8C32_06280</name>
</gene>
<accession>A0A1E5SJY1</accession>
<name>A0A1E5SJY1_9FLAO</name>
<keyword evidence="1" id="KW-1133">Transmembrane helix</keyword>
<dbReference type="Proteomes" id="UP000095713">
    <property type="component" value="Unassembled WGS sequence"/>
</dbReference>
<dbReference type="AlphaFoldDB" id="A0A1E5SJY1"/>
<evidence type="ECO:0000313" key="2">
    <source>
        <dbReference type="EMBL" id="OEJ99411.1"/>
    </source>
</evidence>
<reference evidence="2 3" key="1">
    <citation type="submission" date="2016-05" db="EMBL/GenBank/DDBJ databases">
        <title>Draft Genome Sequence of Algibacter sp. Strain SK-16 Isolated from the Surface Water of Aburatsubo Inlet.</title>
        <authorList>
            <person name="Wong S.-K."/>
            <person name="Yoshizawa S."/>
            <person name="Nakajima Y."/>
            <person name="Ogura Y."/>
            <person name="Tetsuya H."/>
            <person name="Hamasaki K."/>
        </authorList>
    </citation>
    <scope>NUCLEOTIDE SEQUENCE [LARGE SCALE GENOMIC DNA]</scope>
    <source>
        <strain evidence="2 3">SK-16</strain>
    </source>
</reference>
<comment type="caution">
    <text evidence="2">The sequence shown here is derived from an EMBL/GenBank/DDBJ whole genome shotgun (WGS) entry which is preliminary data.</text>
</comment>
<evidence type="ECO:0000256" key="1">
    <source>
        <dbReference type="SAM" id="Phobius"/>
    </source>
</evidence>